<dbReference type="InterPro" id="IPR017927">
    <property type="entry name" value="FAD-bd_FR_type"/>
</dbReference>
<dbReference type="EMBL" id="QQOH01000001">
    <property type="protein sequence ID" value="RDE24608.1"/>
    <property type="molecule type" value="Genomic_DNA"/>
</dbReference>
<evidence type="ECO:0000256" key="3">
    <source>
        <dbReference type="ARBA" id="ARBA00038177"/>
    </source>
</evidence>
<dbReference type="RefSeq" id="WP_114694195.1">
    <property type="nucleotide sequence ID" value="NZ_QQOH01000001.1"/>
</dbReference>
<evidence type="ECO:0000259" key="4">
    <source>
        <dbReference type="PROSITE" id="PS51384"/>
    </source>
</evidence>
<evidence type="ECO:0000313" key="5">
    <source>
        <dbReference type="EMBL" id="RDE24608.1"/>
    </source>
</evidence>
<dbReference type="GO" id="GO:0008218">
    <property type="term" value="P:bioluminescence"/>
    <property type="evidence" value="ECO:0007669"/>
    <property type="project" value="UniProtKB-KW"/>
</dbReference>
<keyword evidence="1" id="KW-0560">Oxidoreductase</keyword>
<feature type="domain" description="FAD-binding FR-type" evidence="4">
    <location>
        <begin position="17"/>
        <end position="116"/>
    </location>
</feature>
<evidence type="ECO:0000256" key="1">
    <source>
        <dbReference type="ARBA" id="ARBA00023002"/>
    </source>
</evidence>
<dbReference type="InterPro" id="IPR050415">
    <property type="entry name" value="MRET"/>
</dbReference>
<dbReference type="AlphaFoldDB" id="A0A369WR71"/>
<dbReference type="OrthoDB" id="9806195at2"/>
<protein>
    <recommendedName>
        <fullName evidence="4">FAD-binding FR-type domain-containing protein</fullName>
    </recommendedName>
</protein>
<sequence length="262" mass="29220">MNSAMALEITEHPAFSEDLYRCGVQSASNLDEHCVQVFLSLPADYPSFHAGQYIELVLADGQSRPYSIANFDPQGRTIELHIERNWSSSTTTAIIDQLQSQHTIGVKPAQGDVALRANPSSPLTPQVFLAAGSGFAQVKALLQHFFHQDQQHAGGSYGKAPVYLLWGTDTPAQRYLKVLVRSWLSRYQNLQYRPLNWQQGDSWEHGLATFIQDCKQAQFYLCGSPSRVYQTSDYLESQGIASSQIQSDVFAYAPRPVQSKSD</sequence>
<dbReference type="InterPro" id="IPR039261">
    <property type="entry name" value="FNR_nucleotide-bd"/>
</dbReference>
<reference evidence="5 6" key="1">
    <citation type="submission" date="2018-07" db="EMBL/GenBank/DDBJ databases">
        <title>Motiliproteus coralliicola sp. nov., a bacterium isolated from Coral.</title>
        <authorList>
            <person name="Wang G."/>
        </authorList>
    </citation>
    <scope>NUCLEOTIDE SEQUENCE [LARGE SCALE GENOMIC DNA]</scope>
    <source>
        <strain evidence="5 6">C34</strain>
    </source>
</reference>
<dbReference type="Gene3D" id="3.40.50.80">
    <property type="entry name" value="Nucleotide-binding domain of ferredoxin-NADP reductase (FNR) module"/>
    <property type="match status" value="1"/>
</dbReference>
<dbReference type="PANTHER" id="PTHR47354:SF7">
    <property type="entry name" value="NAD(P)H-FLAVIN REDUCTASE"/>
    <property type="match status" value="1"/>
</dbReference>
<dbReference type="InterPro" id="IPR017938">
    <property type="entry name" value="Riboflavin_synthase-like_b-brl"/>
</dbReference>
<dbReference type="PRINTS" id="PR00410">
    <property type="entry name" value="PHEHYDRXLASE"/>
</dbReference>
<name>A0A369WR71_9GAMM</name>
<comment type="caution">
    <text evidence="5">The sequence shown here is derived from an EMBL/GenBank/DDBJ whole genome shotgun (WGS) entry which is preliminary data.</text>
</comment>
<evidence type="ECO:0000256" key="2">
    <source>
        <dbReference type="ARBA" id="ARBA00023223"/>
    </source>
</evidence>
<dbReference type="PANTHER" id="PTHR47354">
    <property type="entry name" value="NADH OXIDOREDUCTASE HCR"/>
    <property type="match status" value="1"/>
</dbReference>
<organism evidence="5 6">
    <name type="scientific">Motiliproteus coralliicola</name>
    <dbReference type="NCBI Taxonomy" id="2283196"/>
    <lineage>
        <taxon>Bacteria</taxon>
        <taxon>Pseudomonadati</taxon>
        <taxon>Pseudomonadota</taxon>
        <taxon>Gammaproteobacteria</taxon>
        <taxon>Oceanospirillales</taxon>
        <taxon>Oceanospirillaceae</taxon>
        <taxon>Motiliproteus</taxon>
    </lineage>
</organism>
<gene>
    <name evidence="5" type="ORF">DV711_03195</name>
</gene>
<dbReference type="Pfam" id="PF00175">
    <property type="entry name" value="NAD_binding_1"/>
    <property type="match status" value="1"/>
</dbReference>
<dbReference type="Gene3D" id="2.40.30.10">
    <property type="entry name" value="Translation factors"/>
    <property type="match status" value="1"/>
</dbReference>
<evidence type="ECO:0000313" key="6">
    <source>
        <dbReference type="Proteomes" id="UP000253769"/>
    </source>
</evidence>
<comment type="similarity">
    <text evidence="3">Belongs to the Fre/LuxG FAD/NAD(P) flavoprotein oxidoreductase family.</text>
</comment>
<dbReference type="GO" id="GO:0016491">
    <property type="term" value="F:oxidoreductase activity"/>
    <property type="evidence" value="ECO:0007669"/>
    <property type="project" value="UniProtKB-KW"/>
</dbReference>
<dbReference type="SUPFAM" id="SSF52343">
    <property type="entry name" value="Ferredoxin reductase-like, C-terminal NADP-linked domain"/>
    <property type="match status" value="1"/>
</dbReference>
<dbReference type="InterPro" id="IPR001433">
    <property type="entry name" value="OxRdtase_FAD/NAD-bd"/>
</dbReference>
<dbReference type="PROSITE" id="PS51384">
    <property type="entry name" value="FAD_FR"/>
    <property type="match status" value="1"/>
</dbReference>
<keyword evidence="6" id="KW-1185">Reference proteome</keyword>
<accession>A0A369WR71</accession>
<keyword evidence="2" id="KW-0455">Luminescence</keyword>
<proteinExistence type="inferred from homology"/>
<dbReference type="SUPFAM" id="SSF63380">
    <property type="entry name" value="Riboflavin synthase domain-like"/>
    <property type="match status" value="1"/>
</dbReference>
<dbReference type="Proteomes" id="UP000253769">
    <property type="component" value="Unassembled WGS sequence"/>
</dbReference>